<dbReference type="EMBL" id="QEOB01000005">
    <property type="protein sequence ID" value="PVX84423.1"/>
    <property type="molecule type" value="Genomic_DNA"/>
</dbReference>
<organism evidence="1 2">
    <name type="scientific">Paraburkholderia unamae</name>
    <dbReference type="NCBI Taxonomy" id="219649"/>
    <lineage>
        <taxon>Bacteria</taxon>
        <taxon>Pseudomonadati</taxon>
        <taxon>Pseudomonadota</taxon>
        <taxon>Betaproteobacteria</taxon>
        <taxon>Burkholderiales</taxon>
        <taxon>Burkholderiaceae</taxon>
        <taxon>Paraburkholderia</taxon>
    </lineage>
</organism>
<keyword evidence="2" id="KW-1185">Reference proteome</keyword>
<dbReference type="RefSeq" id="WP_116610967.1">
    <property type="nucleotide sequence ID" value="NZ_CAJZAT010000035.1"/>
</dbReference>
<dbReference type="Proteomes" id="UP000245712">
    <property type="component" value="Unassembled WGS sequence"/>
</dbReference>
<protein>
    <submittedName>
        <fullName evidence="1">Flp pilus-assembly TadE/G-like protein</fullName>
    </submittedName>
</protein>
<name>A0ABX5KPL1_9BURK</name>
<gene>
    <name evidence="1" type="ORF">C7402_105264</name>
</gene>
<evidence type="ECO:0000313" key="2">
    <source>
        <dbReference type="Proteomes" id="UP000245712"/>
    </source>
</evidence>
<accession>A0ABX5KPL1</accession>
<sequence>MKLHSERHCGRRRQRGQALPFALVFLVVGAAALYLAFNAAQLAHAKTKEQDTADSAAYSVGVLQARDLNFAAYTNRAMIANQVAVAQMVSIKSYVDELAGTYSNSHWFDEFIESSAVLSEPWIMPKETGSTVLNVAKSALDTGTRLASVALDGLDKILSLEQAAYHDLIILQIPVVAEEVAQANEPNSHVTKTYFATRGAPALLSTLNFSQSNTPAGTTGKDRFADVVTDKTTLDQFVQQRGANIRDPFVASIIEWCPGASFIAADNNHLGGTQLRQDKRGWESLDATDVNGGWLCYFEIGAVGGPIIDAAGSGGAATGPGSSYSGKRGYGGFNNFGGSLTSALTGIAAREQYYKGPGSSLSSSEAGLQPYRELASLKTPTDGADFNRAPAITVEVQRASSTVSTTDQLRIASGRLQVADGTANNQMRAVSSASAYFIRPADASGSAAGALMNLAHWRRSDNKWEYPSLFNPYWQSSLVDTNLAAIEAADVAQSAGAP</sequence>
<reference evidence="1 2" key="1">
    <citation type="submission" date="2018-05" db="EMBL/GenBank/DDBJ databases">
        <title>Genomic Encyclopedia of Type Strains, Phase IV (KMG-V): Genome sequencing to study the core and pangenomes of soil and plant-associated prokaryotes.</title>
        <authorList>
            <person name="Whitman W."/>
        </authorList>
    </citation>
    <scope>NUCLEOTIDE SEQUENCE [LARGE SCALE GENOMIC DNA]</scope>
    <source>
        <strain evidence="1 2">SCZa-39</strain>
    </source>
</reference>
<evidence type="ECO:0000313" key="1">
    <source>
        <dbReference type="EMBL" id="PVX84423.1"/>
    </source>
</evidence>
<proteinExistence type="predicted"/>
<comment type="caution">
    <text evidence="1">The sequence shown here is derived from an EMBL/GenBank/DDBJ whole genome shotgun (WGS) entry which is preliminary data.</text>
</comment>